<dbReference type="EMBL" id="CP021434">
    <property type="protein sequence ID" value="ARU59803.1"/>
    <property type="molecule type" value="Genomic_DNA"/>
</dbReference>
<keyword evidence="7" id="KW-1185">Reference proteome</keyword>
<dbReference type="CDD" id="cd16914">
    <property type="entry name" value="EcfT"/>
    <property type="match status" value="1"/>
</dbReference>
<evidence type="ECO:0000313" key="6">
    <source>
        <dbReference type="EMBL" id="ARU59803.1"/>
    </source>
</evidence>
<sequence>MRFERFHAATLAVYPLLLIVLAMITPHPLYLAALLIVTYYALRAGGGAKTLFKMMRYTWPFLLIILLLNILVSKNGATVLYDGPHIPVFGALRITLEAVLFGLIMALRLFIVLAACNLYISWLSPDRALGLMAKWAGRSAVVAMLTARLIPYLAEQAKSVGEVMQTRGVRFQEGSTRERLHKHSRMLNVLLISSLEGSWQVAEAMEARGFGSRRRSSYTRERWGRRDALTWAVMLAAFVALLLLAGIGAAAYGFYPHLTPLLAAGSLTWGGAILLAALLAIPPLLIQRRPN</sequence>
<dbReference type="AlphaFoldDB" id="A0A1Y0IK39"/>
<feature type="transmembrane region" description="Helical" evidence="5">
    <location>
        <begin position="98"/>
        <end position="123"/>
    </location>
</feature>
<dbReference type="KEGG" id="tum:CBW65_01100"/>
<dbReference type="RefSeq" id="WP_087455191.1">
    <property type="nucleotide sequence ID" value="NZ_CP021434.1"/>
</dbReference>
<evidence type="ECO:0000256" key="2">
    <source>
        <dbReference type="ARBA" id="ARBA00022692"/>
    </source>
</evidence>
<dbReference type="InterPro" id="IPR003339">
    <property type="entry name" value="ABC/ECF_trnsptr_transmembrane"/>
</dbReference>
<evidence type="ECO:0000256" key="3">
    <source>
        <dbReference type="ARBA" id="ARBA00022989"/>
    </source>
</evidence>
<dbReference type="Proteomes" id="UP000195437">
    <property type="component" value="Chromosome"/>
</dbReference>
<dbReference type="Pfam" id="PF02361">
    <property type="entry name" value="CbiQ"/>
    <property type="match status" value="1"/>
</dbReference>
<feature type="transmembrane region" description="Helical" evidence="5">
    <location>
        <begin position="12"/>
        <end position="42"/>
    </location>
</feature>
<evidence type="ECO:0000313" key="7">
    <source>
        <dbReference type="Proteomes" id="UP000195437"/>
    </source>
</evidence>
<evidence type="ECO:0000256" key="4">
    <source>
        <dbReference type="ARBA" id="ARBA00023136"/>
    </source>
</evidence>
<dbReference type="PANTHER" id="PTHR33514:SF13">
    <property type="entry name" value="PROTEIN ABCI12, CHLOROPLASTIC"/>
    <property type="match status" value="1"/>
</dbReference>
<feature type="transmembrane region" description="Helical" evidence="5">
    <location>
        <begin position="228"/>
        <end position="255"/>
    </location>
</feature>
<evidence type="ECO:0000256" key="5">
    <source>
        <dbReference type="SAM" id="Phobius"/>
    </source>
</evidence>
<keyword evidence="3 5" id="KW-1133">Transmembrane helix</keyword>
<keyword evidence="4 5" id="KW-0472">Membrane</keyword>
<feature type="transmembrane region" description="Helical" evidence="5">
    <location>
        <begin position="267"/>
        <end position="286"/>
    </location>
</feature>
<evidence type="ECO:0008006" key="8">
    <source>
        <dbReference type="Google" id="ProtNLM"/>
    </source>
</evidence>
<dbReference type="PANTHER" id="PTHR33514">
    <property type="entry name" value="PROTEIN ABCI12, CHLOROPLASTIC"/>
    <property type="match status" value="1"/>
</dbReference>
<feature type="transmembrane region" description="Helical" evidence="5">
    <location>
        <begin position="54"/>
        <end position="72"/>
    </location>
</feature>
<evidence type="ECO:0000256" key="1">
    <source>
        <dbReference type="ARBA" id="ARBA00004141"/>
    </source>
</evidence>
<comment type="subcellular location">
    <subcellularLocation>
        <location evidence="1">Membrane</location>
        <topology evidence="1">Multi-pass membrane protein</topology>
    </subcellularLocation>
</comment>
<keyword evidence="2 5" id="KW-0812">Transmembrane</keyword>
<accession>A0A1Y0IK39</accession>
<protein>
    <recommendedName>
        <fullName evidence="8">Cobalt transporter</fullName>
    </recommendedName>
</protein>
<organism evidence="6 7">
    <name type="scientific">Tumebacillus avium</name>
    <dbReference type="NCBI Taxonomy" id="1903704"/>
    <lineage>
        <taxon>Bacteria</taxon>
        <taxon>Bacillati</taxon>
        <taxon>Bacillota</taxon>
        <taxon>Bacilli</taxon>
        <taxon>Bacillales</taxon>
        <taxon>Alicyclobacillaceae</taxon>
        <taxon>Tumebacillus</taxon>
    </lineage>
</organism>
<dbReference type="GO" id="GO:0005886">
    <property type="term" value="C:plasma membrane"/>
    <property type="evidence" value="ECO:0007669"/>
    <property type="project" value="UniProtKB-ARBA"/>
</dbReference>
<name>A0A1Y0IK39_9BACL</name>
<reference evidence="7" key="1">
    <citation type="submission" date="2017-05" db="EMBL/GenBank/DDBJ databases">
        <authorList>
            <person name="Sung H."/>
        </authorList>
    </citation>
    <scope>NUCLEOTIDE SEQUENCE [LARGE SCALE GENOMIC DNA]</scope>
    <source>
        <strain evidence="7">AR23208</strain>
    </source>
</reference>
<dbReference type="OrthoDB" id="2039442at2"/>
<proteinExistence type="predicted"/>
<gene>
    <name evidence="6" type="ORF">CBW65_01100</name>
</gene>